<dbReference type="PANTHER" id="PTHR42852:SF18">
    <property type="entry name" value="CHROMOSOME UNDETERMINED SCAFFOLD_47, WHOLE GENOME SHOTGUN SEQUENCE"/>
    <property type="match status" value="1"/>
</dbReference>
<evidence type="ECO:0000256" key="1">
    <source>
        <dbReference type="ARBA" id="ARBA00004196"/>
    </source>
</evidence>
<dbReference type="PANTHER" id="PTHR42852">
    <property type="entry name" value="THIOL:DISULFIDE INTERCHANGE PROTEIN DSBE"/>
    <property type="match status" value="1"/>
</dbReference>
<evidence type="ECO:0000256" key="2">
    <source>
        <dbReference type="ARBA" id="ARBA00022748"/>
    </source>
</evidence>
<evidence type="ECO:0000259" key="4">
    <source>
        <dbReference type="PROSITE" id="PS51352"/>
    </source>
</evidence>
<dbReference type="EMBL" id="JBIGHY010000016">
    <property type="protein sequence ID" value="MFG6417082.1"/>
    <property type="molecule type" value="Genomic_DNA"/>
</dbReference>
<name>A0ABW7EUG7_9BURK</name>
<organism evidence="5 6">
    <name type="scientific">Pelomonas dachongensis</name>
    <dbReference type="NCBI Taxonomy" id="3299029"/>
    <lineage>
        <taxon>Bacteria</taxon>
        <taxon>Pseudomonadati</taxon>
        <taxon>Pseudomonadota</taxon>
        <taxon>Betaproteobacteria</taxon>
        <taxon>Burkholderiales</taxon>
        <taxon>Sphaerotilaceae</taxon>
        <taxon>Roseateles</taxon>
    </lineage>
</organism>
<sequence>MDTELHRRGLLAWLGSTVLVASAGARAEEADPPLLQQAAPETPLGQTLDGKTVRLSDFAGKPVIVFFWASWCPYCRNELPVLENLQTKTGERLPIIAVNVEERDVFRKLQRALAGKTKLTHTYDPGDASAQAFQKPSSLPYTVVLRADGSVAARQRGWGEDSVQVLVKHVNAVLADAARTAASAPAG</sequence>
<dbReference type="PROSITE" id="PS00194">
    <property type="entry name" value="THIOREDOXIN_1"/>
    <property type="match status" value="1"/>
</dbReference>
<proteinExistence type="predicted"/>
<dbReference type="SUPFAM" id="SSF52833">
    <property type="entry name" value="Thioredoxin-like"/>
    <property type="match status" value="1"/>
</dbReference>
<evidence type="ECO:0000313" key="6">
    <source>
        <dbReference type="Proteomes" id="UP001606300"/>
    </source>
</evidence>
<dbReference type="Proteomes" id="UP001606300">
    <property type="component" value="Unassembled WGS sequence"/>
</dbReference>
<reference evidence="5 6" key="1">
    <citation type="submission" date="2024-09" db="EMBL/GenBank/DDBJ databases">
        <title>Novel species of the genus Pelomonas and Roseateles isolated from streams.</title>
        <authorList>
            <person name="Lu H."/>
        </authorList>
    </citation>
    <scope>NUCLEOTIDE SEQUENCE [LARGE SCALE GENOMIC DNA]</scope>
    <source>
        <strain evidence="5 6">DC23W</strain>
    </source>
</reference>
<dbReference type="CDD" id="cd02966">
    <property type="entry name" value="TlpA_like_family"/>
    <property type="match status" value="1"/>
</dbReference>
<protein>
    <submittedName>
        <fullName evidence="5">TlpA family protein disulfide reductase</fullName>
    </submittedName>
</protein>
<comment type="caution">
    <text evidence="5">The sequence shown here is derived from an EMBL/GenBank/DDBJ whole genome shotgun (WGS) entry which is preliminary data.</text>
</comment>
<gene>
    <name evidence="5" type="ORF">ACG02S_24610</name>
</gene>
<dbReference type="PROSITE" id="PS51352">
    <property type="entry name" value="THIOREDOXIN_2"/>
    <property type="match status" value="1"/>
</dbReference>
<evidence type="ECO:0000256" key="3">
    <source>
        <dbReference type="ARBA" id="ARBA00023284"/>
    </source>
</evidence>
<keyword evidence="6" id="KW-1185">Reference proteome</keyword>
<dbReference type="Pfam" id="PF08534">
    <property type="entry name" value="Redoxin"/>
    <property type="match status" value="1"/>
</dbReference>
<comment type="subcellular location">
    <subcellularLocation>
        <location evidence="1">Cell envelope</location>
    </subcellularLocation>
</comment>
<evidence type="ECO:0000313" key="5">
    <source>
        <dbReference type="EMBL" id="MFG6417082.1"/>
    </source>
</evidence>
<dbReference type="Gene3D" id="3.40.30.10">
    <property type="entry name" value="Glutaredoxin"/>
    <property type="match status" value="1"/>
</dbReference>
<keyword evidence="2" id="KW-0201">Cytochrome c-type biogenesis</keyword>
<dbReference type="InterPro" id="IPR050553">
    <property type="entry name" value="Thioredoxin_ResA/DsbE_sf"/>
</dbReference>
<feature type="domain" description="Thioredoxin" evidence="4">
    <location>
        <begin position="33"/>
        <end position="175"/>
    </location>
</feature>
<dbReference type="RefSeq" id="WP_394473142.1">
    <property type="nucleotide sequence ID" value="NZ_JBIGHY010000016.1"/>
</dbReference>
<dbReference type="InterPro" id="IPR013740">
    <property type="entry name" value="Redoxin"/>
</dbReference>
<dbReference type="InterPro" id="IPR013766">
    <property type="entry name" value="Thioredoxin_domain"/>
</dbReference>
<dbReference type="InterPro" id="IPR017937">
    <property type="entry name" value="Thioredoxin_CS"/>
</dbReference>
<dbReference type="InterPro" id="IPR036249">
    <property type="entry name" value="Thioredoxin-like_sf"/>
</dbReference>
<accession>A0ABW7EUG7</accession>
<keyword evidence="3" id="KW-0676">Redox-active center</keyword>